<evidence type="ECO:0000313" key="2">
    <source>
        <dbReference type="EMBL" id="MCI50927.1"/>
    </source>
</evidence>
<accession>A0A392SR92</accession>
<reference evidence="2 3" key="1">
    <citation type="journal article" date="2018" name="Front. Plant Sci.">
        <title>Red Clover (Trifolium pratense) and Zigzag Clover (T. medium) - A Picture of Genomic Similarities and Differences.</title>
        <authorList>
            <person name="Dluhosova J."/>
            <person name="Istvanek J."/>
            <person name="Nedelnik J."/>
            <person name="Repkova J."/>
        </authorList>
    </citation>
    <scope>NUCLEOTIDE SEQUENCE [LARGE SCALE GENOMIC DNA]</scope>
    <source>
        <strain evidence="3">cv. 10/8</strain>
        <tissue evidence="2">Leaf</tissue>
    </source>
</reference>
<feature type="compositionally biased region" description="Basic and acidic residues" evidence="1">
    <location>
        <begin position="1"/>
        <end position="14"/>
    </location>
</feature>
<feature type="region of interest" description="Disordered" evidence="1">
    <location>
        <begin position="1"/>
        <end position="60"/>
    </location>
</feature>
<sequence>PEKKGTSARKDNKKTAVSSKKGTKPSSSKGESSRTCRASLPTKGKKDEFPPKARQYASSS</sequence>
<dbReference type="AlphaFoldDB" id="A0A392SR92"/>
<evidence type="ECO:0000256" key="1">
    <source>
        <dbReference type="SAM" id="MobiDB-lite"/>
    </source>
</evidence>
<organism evidence="2 3">
    <name type="scientific">Trifolium medium</name>
    <dbReference type="NCBI Taxonomy" id="97028"/>
    <lineage>
        <taxon>Eukaryota</taxon>
        <taxon>Viridiplantae</taxon>
        <taxon>Streptophyta</taxon>
        <taxon>Embryophyta</taxon>
        <taxon>Tracheophyta</taxon>
        <taxon>Spermatophyta</taxon>
        <taxon>Magnoliopsida</taxon>
        <taxon>eudicotyledons</taxon>
        <taxon>Gunneridae</taxon>
        <taxon>Pentapetalae</taxon>
        <taxon>rosids</taxon>
        <taxon>fabids</taxon>
        <taxon>Fabales</taxon>
        <taxon>Fabaceae</taxon>
        <taxon>Papilionoideae</taxon>
        <taxon>50 kb inversion clade</taxon>
        <taxon>NPAAA clade</taxon>
        <taxon>Hologalegina</taxon>
        <taxon>IRL clade</taxon>
        <taxon>Trifolieae</taxon>
        <taxon>Trifolium</taxon>
    </lineage>
</organism>
<keyword evidence="3" id="KW-1185">Reference proteome</keyword>
<name>A0A392SR92_9FABA</name>
<dbReference type="EMBL" id="LXQA010424168">
    <property type="protein sequence ID" value="MCI50927.1"/>
    <property type="molecule type" value="Genomic_DNA"/>
</dbReference>
<comment type="caution">
    <text evidence="2">The sequence shown here is derived from an EMBL/GenBank/DDBJ whole genome shotgun (WGS) entry which is preliminary data.</text>
</comment>
<evidence type="ECO:0000313" key="3">
    <source>
        <dbReference type="Proteomes" id="UP000265520"/>
    </source>
</evidence>
<feature type="compositionally biased region" description="Low complexity" evidence="1">
    <location>
        <begin position="18"/>
        <end position="30"/>
    </location>
</feature>
<dbReference type="Proteomes" id="UP000265520">
    <property type="component" value="Unassembled WGS sequence"/>
</dbReference>
<proteinExistence type="predicted"/>
<protein>
    <submittedName>
        <fullName evidence="2">Uncharacterized protein</fullName>
    </submittedName>
</protein>
<feature type="non-terminal residue" evidence="2">
    <location>
        <position position="1"/>
    </location>
</feature>